<feature type="region of interest" description="Disordered" evidence="1">
    <location>
        <begin position="99"/>
        <end position="265"/>
    </location>
</feature>
<comment type="caution">
    <text evidence="2">The sequence shown here is derived from an EMBL/GenBank/DDBJ whole genome shotgun (WGS) entry which is preliminary data.</text>
</comment>
<dbReference type="InParanoid" id="A0A1Y2DAY0"/>
<dbReference type="EMBL" id="MCGR01000086">
    <property type="protein sequence ID" value="ORY56431.1"/>
    <property type="molecule type" value="Genomic_DNA"/>
</dbReference>
<accession>A0A1Y2DAY0</accession>
<gene>
    <name evidence="2" type="ORF">BCR35DRAFT_335451</name>
</gene>
<dbReference type="AlphaFoldDB" id="A0A1Y2DAY0"/>
<feature type="compositionally biased region" description="Basic and acidic residues" evidence="1">
    <location>
        <begin position="50"/>
        <end position="62"/>
    </location>
</feature>
<reference evidence="2 3" key="1">
    <citation type="submission" date="2016-07" db="EMBL/GenBank/DDBJ databases">
        <title>Pervasive Adenine N6-methylation of Active Genes in Fungi.</title>
        <authorList>
            <consortium name="DOE Joint Genome Institute"/>
            <person name="Mondo S.J."/>
            <person name="Dannebaum R.O."/>
            <person name="Kuo R.C."/>
            <person name="Labutti K."/>
            <person name="Haridas S."/>
            <person name="Kuo A."/>
            <person name="Salamov A."/>
            <person name="Ahrendt S.R."/>
            <person name="Lipzen A."/>
            <person name="Sullivan W."/>
            <person name="Andreopoulos W.B."/>
            <person name="Clum A."/>
            <person name="Lindquist E."/>
            <person name="Daum C."/>
            <person name="Ramamoorthy G.K."/>
            <person name="Gryganskyi A."/>
            <person name="Culley D."/>
            <person name="Magnuson J.K."/>
            <person name="James T.Y."/>
            <person name="O'Malley M.A."/>
            <person name="Stajich J.E."/>
            <person name="Spatafora J.W."/>
            <person name="Visel A."/>
            <person name="Grigoriev I.V."/>
        </authorList>
    </citation>
    <scope>NUCLEOTIDE SEQUENCE [LARGE SCALE GENOMIC DNA]</scope>
    <source>
        <strain evidence="2 3">62-1032</strain>
    </source>
</reference>
<feature type="compositionally biased region" description="Acidic residues" evidence="1">
    <location>
        <begin position="210"/>
        <end position="225"/>
    </location>
</feature>
<evidence type="ECO:0000256" key="1">
    <source>
        <dbReference type="SAM" id="MobiDB-lite"/>
    </source>
</evidence>
<feature type="compositionally biased region" description="Basic and acidic residues" evidence="1">
    <location>
        <begin position="226"/>
        <end position="237"/>
    </location>
</feature>
<name>A0A1Y2DAY0_9BASI</name>
<feature type="compositionally biased region" description="Low complexity" evidence="1">
    <location>
        <begin position="123"/>
        <end position="170"/>
    </location>
</feature>
<sequence>MAKRVQFVVQPADTRPQSQAVSVLLAGTTPVHQRWSASGRSVEAVEGDERESPQRSPEEGQRNKRRNLKYSIYTRDHVELLAKDDALICNWLKTMELPPSRAVTPAPSFDRLPEIPTPPLSPSSPSSSDSAPSGSPYSSSNPRTPELSTSTSASASTPTSTSGHSPSKTSRLFHPTQWLTRSPSTSTTPALSPRSSADLNEPTPVQPSAEEWELVAEDQEEDQGWEDCHHPLSEKGMRAMVKPRPSVKAGKRYKTRASRVAERRV</sequence>
<organism evidence="2 3">
    <name type="scientific">Leucosporidium creatinivorum</name>
    <dbReference type="NCBI Taxonomy" id="106004"/>
    <lineage>
        <taxon>Eukaryota</taxon>
        <taxon>Fungi</taxon>
        <taxon>Dikarya</taxon>
        <taxon>Basidiomycota</taxon>
        <taxon>Pucciniomycotina</taxon>
        <taxon>Microbotryomycetes</taxon>
        <taxon>Leucosporidiales</taxon>
        <taxon>Leucosporidium</taxon>
    </lineage>
</organism>
<proteinExistence type="predicted"/>
<feature type="region of interest" description="Disordered" evidence="1">
    <location>
        <begin position="32"/>
        <end position="63"/>
    </location>
</feature>
<protein>
    <submittedName>
        <fullName evidence="2">Uncharacterized protein</fullName>
    </submittedName>
</protein>
<feature type="compositionally biased region" description="Low complexity" evidence="1">
    <location>
        <begin position="179"/>
        <end position="197"/>
    </location>
</feature>
<evidence type="ECO:0000313" key="2">
    <source>
        <dbReference type="EMBL" id="ORY56431.1"/>
    </source>
</evidence>
<evidence type="ECO:0000313" key="3">
    <source>
        <dbReference type="Proteomes" id="UP000193467"/>
    </source>
</evidence>
<keyword evidence="3" id="KW-1185">Reference proteome</keyword>
<dbReference type="Proteomes" id="UP000193467">
    <property type="component" value="Unassembled WGS sequence"/>
</dbReference>